<keyword evidence="4" id="KW-0411">Iron-sulfur</keyword>
<dbReference type="InterPro" id="IPR050572">
    <property type="entry name" value="Fe-S_Ferredoxin"/>
</dbReference>
<organism evidence="6 7">
    <name type="scientific">Tectimicrobiota bacterium</name>
    <dbReference type="NCBI Taxonomy" id="2528274"/>
    <lineage>
        <taxon>Bacteria</taxon>
        <taxon>Pseudomonadati</taxon>
        <taxon>Nitrospinota/Tectimicrobiota group</taxon>
        <taxon>Candidatus Tectimicrobiota</taxon>
    </lineage>
</organism>
<dbReference type="PROSITE" id="PS51379">
    <property type="entry name" value="4FE4S_FER_2"/>
    <property type="match status" value="2"/>
</dbReference>
<dbReference type="PANTHER" id="PTHR43687:SF1">
    <property type="entry name" value="FERREDOXIN III"/>
    <property type="match status" value="1"/>
</dbReference>
<dbReference type="AlphaFoldDB" id="A0A932G0S5"/>
<dbReference type="Gene3D" id="3.30.70.20">
    <property type="match status" value="2"/>
</dbReference>
<protein>
    <submittedName>
        <fullName evidence="6">4Fe-4S binding protein</fullName>
    </submittedName>
</protein>
<dbReference type="GO" id="GO:0046872">
    <property type="term" value="F:metal ion binding"/>
    <property type="evidence" value="ECO:0007669"/>
    <property type="project" value="UniProtKB-KW"/>
</dbReference>
<proteinExistence type="predicted"/>
<dbReference type="InterPro" id="IPR017896">
    <property type="entry name" value="4Fe4S_Fe-S-bd"/>
</dbReference>
<accession>A0A932G0S5</accession>
<evidence type="ECO:0000256" key="2">
    <source>
        <dbReference type="ARBA" id="ARBA00022723"/>
    </source>
</evidence>
<dbReference type="SUPFAM" id="SSF54862">
    <property type="entry name" value="4Fe-4S ferredoxins"/>
    <property type="match status" value="1"/>
</dbReference>
<dbReference type="GO" id="GO:0051539">
    <property type="term" value="F:4 iron, 4 sulfur cluster binding"/>
    <property type="evidence" value="ECO:0007669"/>
    <property type="project" value="UniProtKB-KW"/>
</dbReference>
<evidence type="ECO:0000256" key="3">
    <source>
        <dbReference type="ARBA" id="ARBA00023004"/>
    </source>
</evidence>
<evidence type="ECO:0000256" key="4">
    <source>
        <dbReference type="ARBA" id="ARBA00023014"/>
    </source>
</evidence>
<evidence type="ECO:0000259" key="5">
    <source>
        <dbReference type="PROSITE" id="PS51379"/>
    </source>
</evidence>
<dbReference type="InterPro" id="IPR017900">
    <property type="entry name" value="4Fe4S_Fe_S_CS"/>
</dbReference>
<name>A0A932G0S5_UNCTE</name>
<dbReference type="PANTHER" id="PTHR43687">
    <property type="entry name" value="ADENYLYLSULFATE REDUCTASE, BETA SUBUNIT"/>
    <property type="match status" value="1"/>
</dbReference>
<evidence type="ECO:0000256" key="1">
    <source>
        <dbReference type="ARBA" id="ARBA00022485"/>
    </source>
</evidence>
<dbReference type="EMBL" id="JACPRF010000215">
    <property type="protein sequence ID" value="MBI2876625.1"/>
    <property type="molecule type" value="Genomic_DNA"/>
</dbReference>
<sequence>MVVEINADDCTGCQVCVDTCPNGVLSIENDVSVVENPDECDDCGSCIEACPMEAIAEAS</sequence>
<feature type="domain" description="4Fe-4S ferredoxin-type" evidence="5">
    <location>
        <begin position="1"/>
        <end position="30"/>
    </location>
</feature>
<dbReference type="Pfam" id="PF13237">
    <property type="entry name" value="Fer4_10"/>
    <property type="match status" value="1"/>
</dbReference>
<evidence type="ECO:0000313" key="6">
    <source>
        <dbReference type="EMBL" id="MBI2876625.1"/>
    </source>
</evidence>
<comment type="caution">
    <text evidence="6">The sequence shown here is derived from an EMBL/GenBank/DDBJ whole genome shotgun (WGS) entry which is preliminary data.</text>
</comment>
<keyword evidence="2" id="KW-0479">Metal-binding</keyword>
<dbReference type="Proteomes" id="UP000769766">
    <property type="component" value="Unassembled WGS sequence"/>
</dbReference>
<gene>
    <name evidence="6" type="ORF">HYY20_07065</name>
</gene>
<keyword evidence="1" id="KW-0004">4Fe-4S</keyword>
<reference evidence="6" key="1">
    <citation type="submission" date="2020-07" db="EMBL/GenBank/DDBJ databases">
        <title>Huge and variable diversity of episymbiotic CPR bacteria and DPANN archaea in groundwater ecosystems.</title>
        <authorList>
            <person name="He C.Y."/>
            <person name="Keren R."/>
            <person name="Whittaker M."/>
            <person name="Farag I.F."/>
            <person name="Doudna J."/>
            <person name="Cate J.H.D."/>
            <person name="Banfield J.F."/>
        </authorList>
    </citation>
    <scope>NUCLEOTIDE SEQUENCE</scope>
    <source>
        <strain evidence="6">NC_groundwater_672_Ag_B-0.1um_62_36</strain>
    </source>
</reference>
<feature type="domain" description="4Fe-4S ferredoxin-type" evidence="5">
    <location>
        <begin position="31"/>
        <end position="59"/>
    </location>
</feature>
<evidence type="ECO:0000313" key="7">
    <source>
        <dbReference type="Proteomes" id="UP000769766"/>
    </source>
</evidence>
<dbReference type="PROSITE" id="PS00198">
    <property type="entry name" value="4FE4S_FER_1"/>
    <property type="match status" value="1"/>
</dbReference>
<keyword evidence="3" id="KW-0408">Iron</keyword>